<keyword evidence="3" id="KW-0326">Glycosidase</keyword>
<evidence type="ECO:0000313" key="8">
    <source>
        <dbReference type="EMBL" id="GAA0483703.1"/>
    </source>
</evidence>
<evidence type="ECO:0000256" key="2">
    <source>
        <dbReference type="ARBA" id="ARBA00022801"/>
    </source>
</evidence>
<evidence type="ECO:0000259" key="6">
    <source>
        <dbReference type="Pfam" id="PF02836"/>
    </source>
</evidence>
<feature type="chain" id="PRO_5045116289" evidence="4">
    <location>
        <begin position="25"/>
        <end position="623"/>
    </location>
</feature>
<keyword evidence="9" id="KW-1185">Reference proteome</keyword>
<dbReference type="PRINTS" id="PR00132">
    <property type="entry name" value="GLHYDRLASE2"/>
</dbReference>
<dbReference type="InterPro" id="IPR051913">
    <property type="entry name" value="GH2_Domain-Containing"/>
</dbReference>
<reference evidence="8 9" key="1">
    <citation type="journal article" date="2019" name="Int. J. Syst. Evol. Microbiol.">
        <title>The Global Catalogue of Microorganisms (GCM) 10K type strain sequencing project: providing services to taxonomists for standard genome sequencing and annotation.</title>
        <authorList>
            <consortium name="The Broad Institute Genomics Platform"/>
            <consortium name="The Broad Institute Genome Sequencing Center for Infectious Disease"/>
            <person name="Wu L."/>
            <person name="Ma J."/>
        </authorList>
    </citation>
    <scope>NUCLEOTIDE SEQUENCE [LARGE SCALE GENOMIC DNA]</scope>
    <source>
        <strain evidence="8 9">JCM 14162</strain>
    </source>
</reference>
<comment type="similarity">
    <text evidence="1">Belongs to the glycosyl hydrolase 2 family.</text>
</comment>
<evidence type="ECO:0000313" key="9">
    <source>
        <dbReference type="Proteomes" id="UP001500713"/>
    </source>
</evidence>
<dbReference type="SUPFAM" id="SSF51445">
    <property type="entry name" value="(Trans)glycosidases"/>
    <property type="match status" value="1"/>
</dbReference>
<dbReference type="InterPro" id="IPR006104">
    <property type="entry name" value="Glyco_hydro_2_N"/>
</dbReference>
<protein>
    <submittedName>
        <fullName evidence="8">Beta-glucuronidase</fullName>
    </submittedName>
</protein>
<dbReference type="InterPro" id="IPR013783">
    <property type="entry name" value="Ig-like_fold"/>
</dbReference>
<dbReference type="Gene3D" id="3.20.20.80">
    <property type="entry name" value="Glycosidases"/>
    <property type="match status" value="1"/>
</dbReference>
<feature type="signal peptide" evidence="4">
    <location>
        <begin position="1"/>
        <end position="24"/>
    </location>
</feature>
<proteinExistence type="inferred from homology"/>
<dbReference type="RefSeq" id="WP_229956711.1">
    <property type="nucleotide sequence ID" value="NZ_BAAAEM010000003.1"/>
</dbReference>
<dbReference type="EMBL" id="BAAAEM010000003">
    <property type="protein sequence ID" value="GAA0483703.1"/>
    <property type="molecule type" value="Genomic_DNA"/>
</dbReference>
<feature type="domain" description="Glycoside hydrolase family 2 catalytic" evidence="6">
    <location>
        <begin position="311"/>
        <end position="618"/>
    </location>
</feature>
<dbReference type="InterPro" id="IPR036156">
    <property type="entry name" value="Beta-gal/glucu_dom_sf"/>
</dbReference>
<evidence type="ECO:0000256" key="1">
    <source>
        <dbReference type="ARBA" id="ARBA00007401"/>
    </source>
</evidence>
<dbReference type="Pfam" id="PF02836">
    <property type="entry name" value="Glyco_hydro_2_C"/>
    <property type="match status" value="1"/>
</dbReference>
<dbReference type="Gene3D" id="2.60.40.10">
    <property type="entry name" value="Immunoglobulins"/>
    <property type="match status" value="1"/>
</dbReference>
<dbReference type="InterPro" id="IPR008979">
    <property type="entry name" value="Galactose-bd-like_sf"/>
</dbReference>
<dbReference type="PANTHER" id="PTHR42732">
    <property type="entry name" value="BETA-GALACTOSIDASE"/>
    <property type="match status" value="1"/>
</dbReference>
<dbReference type="InterPro" id="IPR006103">
    <property type="entry name" value="Glyco_hydro_2_cat"/>
</dbReference>
<evidence type="ECO:0000259" key="7">
    <source>
        <dbReference type="Pfam" id="PF02837"/>
    </source>
</evidence>
<dbReference type="Gene3D" id="2.60.120.260">
    <property type="entry name" value="Galactose-binding domain-like"/>
    <property type="match status" value="1"/>
</dbReference>
<organism evidence="8 9">
    <name type="scientific">Parasphingorhabdus litoris</name>
    <dbReference type="NCBI Taxonomy" id="394733"/>
    <lineage>
        <taxon>Bacteria</taxon>
        <taxon>Pseudomonadati</taxon>
        <taxon>Pseudomonadota</taxon>
        <taxon>Alphaproteobacteria</taxon>
        <taxon>Sphingomonadales</taxon>
        <taxon>Sphingomonadaceae</taxon>
        <taxon>Parasphingorhabdus</taxon>
    </lineage>
</organism>
<gene>
    <name evidence="8" type="primary">uidA</name>
    <name evidence="8" type="ORF">GCM10009096_27740</name>
</gene>
<dbReference type="Pfam" id="PF00703">
    <property type="entry name" value="Glyco_hydro_2"/>
    <property type="match status" value="1"/>
</dbReference>
<sequence>MKLSRRHLLGSVALFGTAIPFQLAAQPSSSVEKDIISNNSGALHVLEGRERLSLDGAWHYILDPFDVAGRKPKARRNFWENTIETPATGLIEYEWNSSPRMMLPAAWNDAEERLDYYEGPVYFRRLFTAPIEAEKRHFLHFEAVNYAATVWLDGNLVGRHEGGFTPFSIEVTDCIRSGTAHSLVVRADSRHGPKTLPGLDFDWKNCGGITRSVSLLSVPRNFIRSSFISLRNSQIEAAIEVDGDAGTSVKLNCPALGLTLSGSAGEDGKITLSAPAPDNLKLWSPDDPHLYNFTITCGNETAIEQIGFRVVEVRGREVLLNGKSIFLRGIAMHEEAFGAKGERAVSEAEARALLAEAKALGCNFVRLAHYPHAAHTARLADEMGLMLWAEIPVYWEEIDYSDKGTLALARGMMAELVRRDSNRASVVMWSVANETPQTPVRTRFLRTVIADVRRFDPTRLVTAALNKNVDVGGVRDGESIITVQDELAADLDVVAINQYEGWYGKRDPREIKQVSFRNGYDKPLMFSEFGAGAPYGNHGPREERWTEEYQAWLYEETLKIIAETPDCVGLSPWLLKDFRSPRRWHGRFQELWNRKGLTSPEGRRKKAWFVLRDYYRNIAVPKG</sequence>
<dbReference type="InterPro" id="IPR006101">
    <property type="entry name" value="Glyco_hydro_2"/>
</dbReference>
<evidence type="ECO:0000256" key="4">
    <source>
        <dbReference type="SAM" id="SignalP"/>
    </source>
</evidence>
<dbReference type="SUPFAM" id="SSF49303">
    <property type="entry name" value="beta-Galactosidase/glucuronidase domain"/>
    <property type="match status" value="1"/>
</dbReference>
<evidence type="ECO:0000259" key="5">
    <source>
        <dbReference type="Pfam" id="PF00703"/>
    </source>
</evidence>
<feature type="domain" description="Glycosyl hydrolases family 2 sugar binding" evidence="7">
    <location>
        <begin position="53"/>
        <end position="219"/>
    </location>
</feature>
<dbReference type="Proteomes" id="UP001500713">
    <property type="component" value="Unassembled WGS sequence"/>
</dbReference>
<keyword evidence="4" id="KW-0732">Signal</keyword>
<dbReference type="InterPro" id="IPR017853">
    <property type="entry name" value="GH"/>
</dbReference>
<dbReference type="Pfam" id="PF02837">
    <property type="entry name" value="Glyco_hydro_2_N"/>
    <property type="match status" value="1"/>
</dbReference>
<dbReference type="PANTHER" id="PTHR42732:SF1">
    <property type="entry name" value="BETA-MANNOSIDASE"/>
    <property type="match status" value="1"/>
</dbReference>
<dbReference type="SUPFAM" id="SSF49785">
    <property type="entry name" value="Galactose-binding domain-like"/>
    <property type="match status" value="1"/>
</dbReference>
<comment type="caution">
    <text evidence="8">The sequence shown here is derived from an EMBL/GenBank/DDBJ whole genome shotgun (WGS) entry which is preliminary data.</text>
</comment>
<accession>A0ABN1ATV4</accession>
<keyword evidence="2" id="KW-0378">Hydrolase</keyword>
<feature type="domain" description="Glycoside hydrolase family 2 immunoglobulin-like beta-sandwich" evidence="5">
    <location>
        <begin position="224"/>
        <end position="309"/>
    </location>
</feature>
<dbReference type="InterPro" id="IPR006102">
    <property type="entry name" value="Ig-like_GH2"/>
</dbReference>
<evidence type="ECO:0000256" key="3">
    <source>
        <dbReference type="ARBA" id="ARBA00023295"/>
    </source>
</evidence>
<name>A0ABN1ATV4_9SPHN</name>